<evidence type="ECO:0000313" key="1">
    <source>
        <dbReference type="EMBL" id="APG46361.1"/>
    </source>
</evidence>
<name>A0A1L3I2N2_9RHOB</name>
<accession>A0A1L3I2N2</accession>
<organism evidence="1 2">
    <name type="scientific">Phaeobacter porticola</name>
    <dbReference type="NCBI Taxonomy" id="1844006"/>
    <lineage>
        <taxon>Bacteria</taxon>
        <taxon>Pseudomonadati</taxon>
        <taxon>Pseudomonadota</taxon>
        <taxon>Alphaproteobacteria</taxon>
        <taxon>Rhodobacterales</taxon>
        <taxon>Roseobacteraceae</taxon>
        <taxon>Phaeobacter</taxon>
    </lineage>
</organism>
<dbReference type="EMBL" id="CP016364">
    <property type="protein sequence ID" value="APG46361.1"/>
    <property type="molecule type" value="Genomic_DNA"/>
</dbReference>
<gene>
    <name evidence="1" type="ORF">PhaeoP97_00934</name>
</gene>
<protein>
    <submittedName>
        <fullName evidence="1">Uncharacterized protein</fullName>
    </submittedName>
</protein>
<evidence type="ECO:0000313" key="2">
    <source>
        <dbReference type="Proteomes" id="UP000183859"/>
    </source>
</evidence>
<dbReference type="Proteomes" id="UP000183859">
    <property type="component" value="Chromosome"/>
</dbReference>
<dbReference type="STRING" id="1844006.PhaeoP97_00934"/>
<keyword evidence="2" id="KW-1185">Reference proteome</keyword>
<proteinExistence type="predicted"/>
<reference evidence="2" key="1">
    <citation type="submission" date="2016-07" db="EMBL/GenBank/DDBJ databases">
        <title>Phaeobacter portensis sp. nov., a tropodithietic acid producing bacterium isolated from a German harbor.</title>
        <authorList>
            <person name="Freese H.M."/>
            <person name="Bunk B."/>
            <person name="Breider S."/>
            <person name="Brinkhoff T."/>
        </authorList>
    </citation>
    <scope>NUCLEOTIDE SEQUENCE [LARGE SCALE GENOMIC DNA]</scope>
    <source>
        <strain evidence="2">P97</strain>
    </source>
</reference>
<dbReference type="AlphaFoldDB" id="A0A1L3I2N2"/>
<sequence length="61" mass="6339">MGNHAGGGSAFQIANKGHVFQGVTLDQRDAALGIAVAGELEKRDLGKGTVNGPVTFKTLMW</sequence>
<dbReference type="KEGG" id="php:PhaeoP97_00934"/>